<dbReference type="PANTHER" id="PTHR30529">
    <property type="entry name" value="CYTOCHROME B561"/>
    <property type="match status" value="1"/>
</dbReference>
<evidence type="ECO:0000256" key="7">
    <source>
        <dbReference type="ARBA" id="ARBA00022723"/>
    </source>
</evidence>
<feature type="domain" description="Cytochrome b561 bacterial/Ni-hydrogenase" evidence="14">
    <location>
        <begin position="5"/>
        <end position="175"/>
    </location>
</feature>
<dbReference type="Proteomes" id="UP000559987">
    <property type="component" value="Unassembled WGS sequence"/>
</dbReference>
<dbReference type="InterPro" id="IPR011577">
    <property type="entry name" value="Cyt_b561_bac/Ni-Hgenase"/>
</dbReference>
<keyword evidence="3" id="KW-0813">Transport</keyword>
<keyword evidence="16" id="KW-1185">Reference proteome</keyword>
<proteinExistence type="inferred from homology"/>
<keyword evidence="10" id="KW-0408">Iron</keyword>
<dbReference type="PANTHER" id="PTHR30529:SF1">
    <property type="entry name" value="CYTOCHROME B561 HOMOLOG 2"/>
    <property type="match status" value="1"/>
</dbReference>
<gene>
    <name evidence="15" type="ORF">FHS30_001733</name>
</gene>
<feature type="transmembrane region" description="Helical" evidence="13">
    <location>
        <begin position="44"/>
        <end position="65"/>
    </location>
</feature>
<keyword evidence="8" id="KW-0249">Electron transport</keyword>
<dbReference type="GO" id="GO:0009055">
    <property type="term" value="F:electron transfer activity"/>
    <property type="evidence" value="ECO:0007669"/>
    <property type="project" value="InterPro"/>
</dbReference>
<dbReference type="Pfam" id="PF01292">
    <property type="entry name" value="Ni_hydr_CYTB"/>
    <property type="match status" value="1"/>
</dbReference>
<dbReference type="GO" id="GO:0020037">
    <property type="term" value="F:heme binding"/>
    <property type="evidence" value="ECO:0007669"/>
    <property type="project" value="TreeGrafter"/>
</dbReference>
<feature type="transmembrane region" description="Helical" evidence="13">
    <location>
        <begin position="12"/>
        <end position="32"/>
    </location>
</feature>
<comment type="caution">
    <text evidence="15">The sequence shown here is derived from an EMBL/GenBank/DDBJ whole genome shotgun (WGS) entry which is preliminary data.</text>
</comment>
<evidence type="ECO:0000256" key="11">
    <source>
        <dbReference type="ARBA" id="ARBA00023136"/>
    </source>
</evidence>
<dbReference type="GO" id="GO:0022904">
    <property type="term" value="P:respiratory electron transport chain"/>
    <property type="evidence" value="ECO:0007669"/>
    <property type="project" value="InterPro"/>
</dbReference>
<dbReference type="GO" id="GO:0005886">
    <property type="term" value="C:plasma membrane"/>
    <property type="evidence" value="ECO:0007669"/>
    <property type="project" value="UniProtKB-SubCell"/>
</dbReference>
<evidence type="ECO:0000256" key="1">
    <source>
        <dbReference type="ARBA" id="ARBA00001970"/>
    </source>
</evidence>
<sequence length="175" mass="19707">MDTQRYTLVSRILHWLMALMVFGLIAVGNYMSDLPDDAPGRMDLIMIHKATGFVFLWLLIARVLWAVKHRAPALPDTFSSRERGLAAGTKHLLYLLMAIVPLSGWGMSNFAGYAIKFGDFSVPLLFEKNKALAGIFHEIHEYAPWVLLAIVVIHMTAVIYHLLEGGQKSILQRML</sequence>
<comment type="similarity">
    <text evidence="12">Belongs to the cytochrome b561 family.</text>
</comment>
<reference evidence="15 16" key="1">
    <citation type="submission" date="2020-08" db="EMBL/GenBank/DDBJ databases">
        <title>Genomic Encyclopedia of Type Strains, Phase III (KMG-III): the genomes of soil and plant-associated and newly described type strains.</title>
        <authorList>
            <person name="Whitman W."/>
        </authorList>
    </citation>
    <scope>NUCLEOTIDE SEQUENCE [LARGE SCALE GENOMIC DNA]</scope>
    <source>
        <strain evidence="15 16">CECT 8571</strain>
    </source>
</reference>
<dbReference type="InterPro" id="IPR052168">
    <property type="entry name" value="Cytochrome_b561_oxidase"/>
</dbReference>
<keyword evidence="7" id="KW-0479">Metal-binding</keyword>
<evidence type="ECO:0000256" key="4">
    <source>
        <dbReference type="ARBA" id="ARBA00022475"/>
    </source>
</evidence>
<evidence type="ECO:0000256" key="2">
    <source>
        <dbReference type="ARBA" id="ARBA00004651"/>
    </source>
</evidence>
<protein>
    <submittedName>
        <fullName evidence="15">Cytochrome b561</fullName>
    </submittedName>
</protein>
<evidence type="ECO:0000313" key="15">
    <source>
        <dbReference type="EMBL" id="MBB3168549.1"/>
    </source>
</evidence>
<evidence type="ECO:0000256" key="13">
    <source>
        <dbReference type="SAM" id="Phobius"/>
    </source>
</evidence>
<keyword evidence="6 13" id="KW-0812">Transmembrane</keyword>
<comment type="subcellular location">
    <subcellularLocation>
        <location evidence="2">Cell membrane</location>
        <topology evidence="2">Multi-pass membrane protein</topology>
    </subcellularLocation>
</comment>
<comment type="cofactor">
    <cofactor evidence="1">
        <name>heme b</name>
        <dbReference type="ChEBI" id="CHEBI:60344"/>
    </cofactor>
</comment>
<name>A0A839UQ02_9GAMM</name>
<keyword evidence="4" id="KW-1003">Cell membrane</keyword>
<feature type="transmembrane region" description="Helical" evidence="13">
    <location>
        <begin position="142"/>
        <end position="163"/>
    </location>
</feature>
<evidence type="ECO:0000259" key="14">
    <source>
        <dbReference type="Pfam" id="PF01292"/>
    </source>
</evidence>
<accession>A0A839UQ02</accession>
<evidence type="ECO:0000256" key="6">
    <source>
        <dbReference type="ARBA" id="ARBA00022692"/>
    </source>
</evidence>
<dbReference type="SUPFAM" id="SSF81342">
    <property type="entry name" value="Transmembrane di-heme cytochromes"/>
    <property type="match status" value="1"/>
</dbReference>
<evidence type="ECO:0000256" key="10">
    <source>
        <dbReference type="ARBA" id="ARBA00023004"/>
    </source>
</evidence>
<evidence type="ECO:0000256" key="8">
    <source>
        <dbReference type="ARBA" id="ARBA00022982"/>
    </source>
</evidence>
<evidence type="ECO:0000256" key="3">
    <source>
        <dbReference type="ARBA" id="ARBA00022448"/>
    </source>
</evidence>
<keyword evidence="9 13" id="KW-1133">Transmembrane helix</keyword>
<dbReference type="Gene3D" id="1.20.950.20">
    <property type="entry name" value="Transmembrane di-heme cytochromes, Chain C"/>
    <property type="match status" value="1"/>
</dbReference>
<keyword evidence="5" id="KW-0349">Heme</keyword>
<organism evidence="15 16">
    <name type="scientific">Simiduia aestuariiviva</name>
    <dbReference type="NCBI Taxonomy" id="1510459"/>
    <lineage>
        <taxon>Bacteria</taxon>
        <taxon>Pseudomonadati</taxon>
        <taxon>Pseudomonadota</taxon>
        <taxon>Gammaproteobacteria</taxon>
        <taxon>Cellvibrionales</taxon>
        <taxon>Cellvibrionaceae</taxon>
        <taxon>Simiduia</taxon>
    </lineage>
</organism>
<evidence type="ECO:0000256" key="12">
    <source>
        <dbReference type="ARBA" id="ARBA00037975"/>
    </source>
</evidence>
<evidence type="ECO:0000256" key="5">
    <source>
        <dbReference type="ARBA" id="ARBA00022617"/>
    </source>
</evidence>
<dbReference type="RefSeq" id="WP_183910023.1">
    <property type="nucleotide sequence ID" value="NZ_JACHXZ010000002.1"/>
</dbReference>
<dbReference type="InterPro" id="IPR016174">
    <property type="entry name" value="Di-haem_cyt_TM"/>
</dbReference>
<evidence type="ECO:0000313" key="16">
    <source>
        <dbReference type="Proteomes" id="UP000559987"/>
    </source>
</evidence>
<evidence type="ECO:0000256" key="9">
    <source>
        <dbReference type="ARBA" id="ARBA00022989"/>
    </source>
</evidence>
<dbReference type="AlphaFoldDB" id="A0A839UQ02"/>
<keyword evidence="11 13" id="KW-0472">Membrane</keyword>
<feature type="transmembrane region" description="Helical" evidence="13">
    <location>
        <begin position="92"/>
        <end position="115"/>
    </location>
</feature>
<dbReference type="GO" id="GO:0046872">
    <property type="term" value="F:metal ion binding"/>
    <property type="evidence" value="ECO:0007669"/>
    <property type="project" value="UniProtKB-KW"/>
</dbReference>
<dbReference type="EMBL" id="JACHXZ010000002">
    <property type="protein sequence ID" value="MBB3168549.1"/>
    <property type="molecule type" value="Genomic_DNA"/>
</dbReference>